<evidence type="ECO:0000313" key="2">
    <source>
        <dbReference type="EMBL" id="CAH2050455.1"/>
    </source>
</evidence>
<feature type="region of interest" description="Disordered" evidence="1">
    <location>
        <begin position="152"/>
        <end position="178"/>
    </location>
</feature>
<sequence length="178" mass="19682">MVRVGDYQKDLNDINGFVLLRDPLSAFSGNCATSNGDLLPIQSELQRGRLCLRHVPAPFRNCNIFVGTYYNSDKPFVNNNRFKDAGCLWAYFAHPALRRSNASDRIRINNTCYVNSEDGRGFLSPPTRCAGREAIEDREPRASTLAGALISPLTSATAPQSPEDPALLPPQLHLPLPR</sequence>
<organism evidence="2 3">
    <name type="scientific">Iphiclides podalirius</name>
    <name type="common">scarce swallowtail</name>
    <dbReference type="NCBI Taxonomy" id="110791"/>
    <lineage>
        <taxon>Eukaryota</taxon>
        <taxon>Metazoa</taxon>
        <taxon>Ecdysozoa</taxon>
        <taxon>Arthropoda</taxon>
        <taxon>Hexapoda</taxon>
        <taxon>Insecta</taxon>
        <taxon>Pterygota</taxon>
        <taxon>Neoptera</taxon>
        <taxon>Endopterygota</taxon>
        <taxon>Lepidoptera</taxon>
        <taxon>Glossata</taxon>
        <taxon>Ditrysia</taxon>
        <taxon>Papilionoidea</taxon>
        <taxon>Papilionidae</taxon>
        <taxon>Papilioninae</taxon>
        <taxon>Iphiclides</taxon>
    </lineage>
</organism>
<dbReference type="Proteomes" id="UP000837857">
    <property type="component" value="Chromosome 2"/>
</dbReference>
<reference evidence="2" key="1">
    <citation type="submission" date="2022-03" db="EMBL/GenBank/DDBJ databases">
        <authorList>
            <person name="Martin H S."/>
        </authorList>
    </citation>
    <scope>NUCLEOTIDE SEQUENCE</scope>
</reference>
<name>A0ABN8IC24_9NEOP</name>
<evidence type="ECO:0000256" key="1">
    <source>
        <dbReference type="SAM" id="MobiDB-lite"/>
    </source>
</evidence>
<feature type="non-terminal residue" evidence="2">
    <location>
        <position position="1"/>
    </location>
</feature>
<gene>
    <name evidence="2" type="ORF">IPOD504_LOCUS7469</name>
</gene>
<accession>A0ABN8IC24</accession>
<feature type="compositionally biased region" description="Low complexity" evidence="1">
    <location>
        <begin position="165"/>
        <end position="178"/>
    </location>
</feature>
<evidence type="ECO:0000313" key="3">
    <source>
        <dbReference type="Proteomes" id="UP000837857"/>
    </source>
</evidence>
<keyword evidence="3" id="KW-1185">Reference proteome</keyword>
<protein>
    <submittedName>
        <fullName evidence="2">Uncharacterized protein</fullName>
    </submittedName>
</protein>
<dbReference type="EMBL" id="OW152814">
    <property type="protein sequence ID" value="CAH2050455.1"/>
    <property type="molecule type" value="Genomic_DNA"/>
</dbReference>
<proteinExistence type="predicted"/>